<dbReference type="Gene3D" id="3.30.428.10">
    <property type="entry name" value="HIT-like"/>
    <property type="match status" value="1"/>
</dbReference>
<organism evidence="1 2">
    <name type="scientific">Apteryx owenii</name>
    <name type="common">Little spotted kiwi</name>
    <dbReference type="NCBI Taxonomy" id="8824"/>
    <lineage>
        <taxon>Eukaryota</taxon>
        <taxon>Metazoa</taxon>
        <taxon>Chordata</taxon>
        <taxon>Craniata</taxon>
        <taxon>Vertebrata</taxon>
        <taxon>Euteleostomi</taxon>
        <taxon>Archelosauria</taxon>
        <taxon>Archosauria</taxon>
        <taxon>Dinosauria</taxon>
        <taxon>Saurischia</taxon>
        <taxon>Theropoda</taxon>
        <taxon>Coelurosauria</taxon>
        <taxon>Aves</taxon>
        <taxon>Palaeognathae</taxon>
        <taxon>Apterygiformes</taxon>
        <taxon>Apterygidae</taxon>
        <taxon>Apteryx</taxon>
    </lineage>
</organism>
<name>A0A8B9PDZ4_APTOW</name>
<evidence type="ECO:0000313" key="1">
    <source>
        <dbReference type="Ensembl" id="ENSAOWP00000010685.1"/>
    </source>
</evidence>
<keyword evidence="2" id="KW-1185">Reference proteome</keyword>
<sequence length="94" mass="10649">MADEISKAQAACPGGDTIFGKIIRKEIPANIIYEDEQVFTTGHHLHRGGLREGMLEVYKIIARVSEVRASHHLYSWQRPQVFCIELKSNRVASE</sequence>
<dbReference type="Ensembl" id="ENSAOWT00000012143.1">
    <property type="protein sequence ID" value="ENSAOWP00000010685.1"/>
    <property type="gene ID" value="ENSAOWG00000007357.1"/>
</dbReference>
<proteinExistence type="predicted"/>
<dbReference type="AlphaFoldDB" id="A0A8B9PDZ4"/>
<dbReference type="Proteomes" id="UP000694424">
    <property type="component" value="Unplaced"/>
</dbReference>
<protein>
    <submittedName>
        <fullName evidence="1">Uncharacterized protein</fullName>
    </submittedName>
</protein>
<evidence type="ECO:0000313" key="2">
    <source>
        <dbReference type="Proteomes" id="UP000694424"/>
    </source>
</evidence>
<reference evidence="1" key="2">
    <citation type="submission" date="2025-09" db="UniProtKB">
        <authorList>
            <consortium name="Ensembl"/>
        </authorList>
    </citation>
    <scope>IDENTIFICATION</scope>
</reference>
<dbReference type="InterPro" id="IPR036265">
    <property type="entry name" value="HIT-like_sf"/>
</dbReference>
<dbReference type="SUPFAM" id="SSF54197">
    <property type="entry name" value="HIT-like"/>
    <property type="match status" value="1"/>
</dbReference>
<accession>A0A8B9PDZ4</accession>
<reference evidence="1" key="1">
    <citation type="submission" date="2025-08" db="UniProtKB">
        <authorList>
            <consortium name="Ensembl"/>
        </authorList>
    </citation>
    <scope>IDENTIFICATION</scope>
</reference>